<keyword evidence="2 6" id="KW-0349">Heme</keyword>
<comment type="cofactor">
    <cofactor evidence="6">
        <name>heme</name>
        <dbReference type="ChEBI" id="CHEBI:30413"/>
    </cofactor>
</comment>
<dbReference type="GO" id="GO:0005506">
    <property type="term" value="F:iron ion binding"/>
    <property type="evidence" value="ECO:0007669"/>
    <property type="project" value="InterPro"/>
</dbReference>
<dbReference type="EMBL" id="CAJNOK010006968">
    <property type="protein sequence ID" value="CAF1020350.1"/>
    <property type="molecule type" value="Genomic_DNA"/>
</dbReference>
<dbReference type="PRINTS" id="PR00465">
    <property type="entry name" value="EP450IV"/>
</dbReference>
<dbReference type="Gene3D" id="1.10.630.10">
    <property type="entry name" value="Cytochrome P450"/>
    <property type="match status" value="1"/>
</dbReference>
<dbReference type="EMBL" id="CAJOBA010006978">
    <property type="protein sequence ID" value="CAF3788984.1"/>
    <property type="molecule type" value="Genomic_DNA"/>
</dbReference>
<dbReference type="AlphaFoldDB" id="A0A8S2DYZ5"/>
<dbReference type="GO" id="GO:0006699">
    <property type="term" value="P:bile acid biosynthetic process"/>
    <property type="evidence" value="ECO:0007669"/>
    <property type="project" value="TreeGrafter"/>
</dbReference>
<dbReference type="Proteomes" id="UP000682733">
    <property type="component" value="Unassembled WGS sequence"/>
</dbReference>
<feature type="binding site" description="axial binding residue" evidence="6">
    <location>
        <position position="334"/>
    </location>
    <ligand>
        <name>heme</name>
        <dbReference type="ChEBI" id="CHEBI:30413"/>
    </ligand>
    <ligandPart>
        <name>Fe</name>
        <dbReference type="ChEBI" id="CHEBI:18248"/>
    </ligandPart>
</feature>
<organism evidence="7 9">
    <name type="scientific">Didymodactylos carnosus</name>
    <dbReference type="NCBI Taxonomy" id="1234261"/>
    <lineage>
        <taxon>Eukaryota</taxon>
        <taxon>Metazoa</taxon>
        <taxon>Spiralia</taxon>
        <taxon>Gnathifera</taxon>
        <taxon>Rotifera</taxon>
        <taxon>Eurotatoria</taxon>
        <taxon>Bdelloidea</taxon>
        <taxon>Philodinida</taxon>
        <taxon>Philodinidae</taxon>
        <taxon>Didymodactylos</taxon>
    </lineage>
</organism>
<evidence type="ECO:0008006" key="10">
    <source>
        <dbReference type="Google" id="ProtNLM"/>
    </source>
</evidence>
<accession>A0A8S2DYZ5</accession>
<dbReference type="InterPro" id="IPR036396">
    <property type="entry name" value="Cyt_P450_sf"/>
</dbReference>
<gene>
    <name evidence="7" type="ORF">OVA965_LOCUS15472</name>
    <name evidence="8" type="ORF">TMI583_LOCUS15480</name>
</gene>
<evidence type="ECO:0000313" key="9">
    <source>
        <dbReference type="Proteomes" id="UP000677228"/>
    </source>
</evidence>
<reference evidence="7" key="1">
    <citation type="submission" date="2021-02" db="EMBL/GenBank/DDBJ databases">
        <authorList>
            <person name="Nowell W R."/>
        </authorList>
    </citation>
    <scope>NUCLEOTIDE SEQUENCE</scope>
</reference>
<sequence>MAKAFDANPLTLGLFETNEFAHGYVRYLQGKELKQLTMKLAHHIGQTLNNKRLEHTHSRWIECGLFEFSHMLIFEAAIKTLYGDIDPLSFEREYRLFNSNIHVFLYPYPVFIFKQLYSSAIKAKNLLIEQLYLRQHHHRDRDELNRTRSLFVKMINDLMCEYPEQAITTKDIGSFNLALLWASIGNTTPAIYWTLFYLLRGSRTIMDLIKQEIDQHLSPLTEYDHLREDNKDHQLDQLDKCIYLDSAVNETLRLVATAMIIRRCSNDTKIILSDKQTLEIPRNETVVLFPCASHYDPQVFKDPFDYKYDRFLASNLTTEQKRSFLPFGGGRFVCPGRYMAKNTIKISIAFVLQHLDIDFLNDKHQVLATQKIPDFQISRIGYGIAPPRKEHKIRYRFKS</sequence>
<evidence type="ECO:0000256" key="5">
    <source>
        <dbReference type="ARBA" id="ARBA00023221"/>
    </source>
</evidence>
<evidence type="ECO:0000256" key="2">
    <source>
        <dbReference type="ARBA" id="ARBA00022617"/>
    </source>
</evidence>
<comment type="caution">
    <text evidence="7">The sequence shown here is derived from an EMBL/GenBank/DDBJ whole genome shotgun (WGS) entry which is preliminary data.</text>
</comment>
<keyword evidence="5" id="KW-0443">Lipid metabolism</keyword>
<evidence type="ECO:0000256" key="4">
    <source>
        <dbReference type="ARBA" id="ARBA00023004"/>
    </source>
</evidence>
<evidence type="ECO:0000256" key="3">
    <source>
        <dbReference type="ARBA" id="ARBA00022723"/>
    </source>
</evidence>
<dbReference type="GO" id="GO:0042632">
    <property type="term" value="P:cholesterol homeostasis"/>
    <property type="evidence" value="ECO:0007669"/>
    <property type="project" value="TreeGrafter"/>
</dbReference>
<dbReference type="PANTHER" id="PTHR24304:SF4">
    <property type="entry name" value="CYTOCHROME P450"/>
    <property type="match status" value="1"/>
</dbReference>
<dbReference type="GO" id="GO:0016705">
    <property type="term" value="F:oxidoreductase activity, acting on paired donors, with incorporation or reduction of molecular oxygen"/>
    <property type="evidence" value="ECO:0007669"/>
    <property type="project" value="InterPro"/>
</dbReference>
<comment type="similarity">
    <text evidence="1">Belongs to the cytochrome P450 family.</text>
</comment>
<keyword evidence="5" id="KW-0753">Steroid metabolism</keyword>
<dbReference type="GO" id="GO:0008395">
    <property type="term" value="F:steroid hydroxylase activity"/>
    <property type="evidence" value="ECO:0007669"/>
    <property type="project" value="TreeGrafter"/>
</dbReference>
<keyword evidence="3 6" id="KW-0479">Metal-binding</keyword>
<dbReference type="Proteomes" id="UP000677228">
    <property type="component" value="Unassembled WGS sequence"/>
</dbReference>
<proteinExistence type="inferred from homology"/>
<dbReference type="PRINTS" id="PR00385">
    <property type="entry name" value="P450"/>
</dbReference>
<evidence type="ECO:0000256" key="1">
    <source>
        <dbReference type="ARBA" id="ARBA00010617"/>
    </source>
</evidence>
<name>A0A8S2DYZ5_9BILA</name>
<dbReference type="SUPFAM" id="SSF48264">
    <property type="entry name" value="Cytochrome P450"/>
    <property type="match status" value="1"/>
</dbReference>
<evidence type="ECO:0000256" key="6">
    <source>
        <dbReference type="PIRSR" id="PIRSR602403-1"/>
    </source>
</evidence>
<dbReference type="PANTHER" id="PTHR24304">
    <property type="entry name" value="CYTOCHROME P450 FAMILY 7"/>
    <property type="match status" value="1"/>
</dbReference>
<dbReference type="GO" id="GO:0020037">
    <property type="term" value="F:heme binding"/>
    <property type="evidence" value="ECO:0007669"/>
    <property type="project" value="InterPro"/>
</dbReference>
<dbReference type="InterPro" id="IPR001128">
    <property type="entry name" value="Cyt_P450"/>
</dbReference>
<evidence type="ECO:0000313" key="8">
    <source>
        <dbReference type="EMBL" id="CAF3788984.1"/>
    </source>
</evidence>
<protein>
    <recommendedName>
        <fullName evidence="10">Cytochrome P450</fullName>
    </recommendedName>
</protein>
<keyword evidence="4 6" id="KW-0408">Iron</keyword>
<dbReference type="InterPro" id="IPR002403">
    <property type="entry name" value="Cyt_P450_E_grp-IV"/>
</dbReference>
<evidence type="ECO:0000313" key="7">
    <source>
        <dbReference type="EMBL" id="CAF1020350.1"/>
    </source>
</evidence>
<dbReference type="Pfam" id="PF00067">
    <property type="entry name" value="p450"/>
    <property type="match status" value="1"/>
</dbReference>
<dbReference type="InterPro" id="IPR050529">
    <property type="entry name" value="CYP450_sterol_14alpha_dmase"/>
</dbReference>